<protein>
    <submittedName>
        <fullName evidence="1">Uncharacterized protein</fullName>
    </submittedName>
</protein>
<dbReference type="Proteomes" id="UP000664844">
    <property type="component" value="Unassembled WGS sequence"/>
</dbReference>
<dbReference type="RefSeq" id="WP_207087832.1">
    <property type="nucleotide sequence ID" value="NZ_JAFLQW010000253.1"/>
</dbReference>
<sequence length="53" mass="5753">MDLTFSFSVRKESTHGNPSFQGSKDLLGQSIANYAKMLRIGIVAVSNRVPAPD</sequence>
<comment type="caution">
    <text evidence="1">The sequence shown here is derived from an EMBL/GenBank/DDBJ whole genome shotgun (WGS) entry which is preliminary data.</text>
</comment>
<organism evidence="1 2">
    <name type="scientific">Phormidium pseudopriestleyi FRX01</name>
    <dbReference type="NCBI Taxonomy" id="1759528"/>
    <lineage>
        <taxon>Bacteria</taxon>
        <taxon>Bacillati</taxon>
        <taxon>Cyanobacteriota</taxon>
        <taxon>Cyanophyceae</taxon>
        <taxon>Oscillatoriophycideae</taxon>
        <taxon>Oscillatoriales</taxon>
        <taxon>Oscillatoriaceae</taxon>
        <taxon>Phormidium</taxon>
    </lineage>
</organism>
<reference evidence="1 2" key="1">
    <citation type="submission" date="2021-03" db="EMBL/GenBank/DDBJ databases">
        <title>Metabolic Capacity of the Antarctic Cyanobacterium Phormidium pseudopriestleyi that Sustains Oxygenic Photosynthesis in the Presence of Hydrogen Sulfide.</title>
        <authorList>
            <person name="Lumian J.E."/>
            <person name="Jungblut A.D."/>
            <person name="Dillon M.L."/>
            <person name="Hawes I."/>
            <person name="Doran P.T."/>
            <person name="Mackey T.J."/>
            <person name="Dick G.J."/>
            <person name="Grettenberger C.L."/>
            <person name="Sumner D.Y."/>
        </authorList>
    </citation>
    <scope>NUCLEOTIDE SEQUENCE [LARGE SCALE GENOMIC DNA]</scope>
    <source>
        <strain evidence="1 2">FRX01</strain>
    </source>
</reference>
<evidence type="ECO:0000313" key="1">
    <source>
        <dbReference type="EMBL" id="MBO0349302.1"/>
    </source>
</evidence>
<name>A0ABS3FSE9_9CYAN</name>
<gene>
    <name evidence="1" type="ORF">J0895_09320</name>
</gene>
<keyword evidence="2" id="KW-1185">Reference proteome</keyword>
<proteinExistence type="predicted"/>
<dbReference type="EMBL" id="JAFLQW010000253">
    <property type="protein sequence ID" value="MBO0349302.1"/>
    <property type="molecule type" value="Genomic_DNA"/>
</dbReference>
<accession>A0ABS3FSE9</accession>
<evidence type="ECO:0000313" key="2">
    <source>
        <dbReference type="Proteomes" id="UP000664844"/>
    </source>
</evidence>